<name>A0A645FXX5_9ZZZZ</name>
<gene>
    <name evidence="1" type="ORF">SDC9_165922</name>
</gene>
<evidence type="ECO:0000313" key="1">
    <source>
        <dbReference type="EMBL" id="MPN18562.1"/>
    </source>
</evidence>
<sequence>MFEVNAIQFYFTDSAEITKVGNLHEGDTVTVTGKCKGLSIFNILVKECTIE</sequence>
<organism evidence="1">
    <name type="scientific">bioreactor metagenome</name>
    <dbReference type="NCBI Taxonomy" id="1076179"/>
    <lineage>
        <taxon>unclassified sequences</taxon>
        <taxon>metagenomes</taxon>
        <taxon>ecological metagenomes</taxon>
    </lineage>
</organism>
<protein>
    <recommendedName>
        <fullName evidence="2">DUF5666 domain-containing protein</fullName>
    </recommendedName>
</protein>
<dbReference type="InterPro" id="IPR024422">
    <property type="entry name" value="Protein_unknown_function_OB"/>
</dbReference>
<reference evidence="1" key="1">
    <citation type="submission" date="2019-08" db="EMBL/GenBank/DDBJ databases">
        <authorList>
            <person name="Kucharzyk K."/>
            <person name="Murdoch R.W."/>
            <person name="Higgins S."/>
            <person name="Loffler F."/>
        </authorList>
    </citation>
    <scope>NUCLEOTIDE SEQUENCE</scope>
</reference>
<proteinExistence type="predicted"/>
<dbReference type="AlphaFoldDB" id="A0A645FXX5"/>
<dbReference type="Pfam" id="PF12869">
    <property type="entry name" value="tRNA_anti-like"/>
    <property type="match status" value="1"/>
</dbReference>
<dbReference type="EMBL" id="VSSQ01065924">
    <property type="protein sequence ID" value="MPN18562.1"/>
    <property type="molecule type" value="Genomic_DNA"/>
</dbReference>
<comment type="caution">
    <text evidence="1">The sequence shown here is derived from an EMBL/GenBank/DDBJ whole genome shotgun (WGS) entry which is preliminary data.</text>
</comment>
<accession>A0A645FXX5</accession>
<evidence type="ECO:0008006" key="2">
    <source>
        <dbReference type="Google" id="ProtNLM"/>
    </source>
</evidence>